<keyword evidence="3" id="KW-0808">Transferase</keyword>
<dbReference type="InterPro" id="IPR002656">
    <property type="entry name" value="Acyl_transf_3_dom"/>
</dbReference>
<evidence type="ECO:0000313" key="4">
    <source>
        <dbReference type="Proteomes" id="UP000679179"/>
    </source>
</evidence>
<keyword evidence="1" id="KW-0812">Transmembrane</keyword>
<feature type="transmembrane region" description="Helical" evidence="1">
    <location>
        <begin position="229"/>
        <end position="247"/>
    </location>
</feature>
<keyword evidence="3" id="KW-0012">Acyltransferase</keyword>
<feature type="transmembrane region" description="Helical" evidence="1">
    <location>
        <begin position="61"/>
        <end position="78"/>
    </location>
</feature>
<gene>
    <name evidence="3" type="ORF">CPJCM30710_10630</name>
</gene>
<feature type="transmembrane region" description="Helical" evidence="1">
    <location>
        <begin position="280"/>
        <end position="308"/>
    </location>
</feature>
<comment type="caution">
    <text evidence="3">The sequence shown here is derived from an EMBL/GenBank/DDBJ whole genome shotgun (WGS) entry which is preliminary data.</text>
</comment>
<evidence type="ECO:0000259" key="2">
    <source>
        <dbReference type="Pfam" id="PF01757"/>
    </source>
</evidence>
<evidence type="ECO:0000313" key="3">
    <source>
        <dbReference type="EMBL" id="GIM28397.1"/>
    </source>
</evidence>
<keyword evidence="1" id="KW-1133">Transmembrane helix</keyword>
<feature type="transmembrane region" description="Helical" evidence="1">
    <location>
        <begin position="131"/>
        <end position="150"/>
    </location>
</feature>
<dbReference type="GO" id="GO:0016747">
    <property type="term" value="F:acyltransferase activity, transferring groups other than amino-acyl groups"/>
    <property type="evidence" value="ECO:0007669"/>
    <property type="project" value="InterPro"/>
</dbReference>
<dbReference type="Pfam" id="PF01757">
    <property type="entry name" value="Acyl_transf_3"/>
    <property type="match status" value="1"/>
</dbReference>
<dbReference type="AlphaFoldDB" id="A0A919VFQ1"/>
<keyword evidence="1" id="KW-0472">Membrane</keyword>
<feature type="transmembrane region" description="Helical" evidence="1">
    <location>
        <begin position="7"/>
        <end position="25"/>
    </location>
</feature>
<feature type="transmembrane region" description="Helical" evidence="1">
    <location>
        <begin position="31"/>
        <end position="49"/>
    </location>
</feature>
<feature type="transmembrane region" description="Helical" evidence="1">
    <location>
        <begin position="98"/>
        <end position="119"/>
    </location>
</feature>
<organism evidence="3 4">
    <name type="scientific">Clostridium polyendosporum</name>
    <dbReference type="NCBI Taxonomy" id="69208"/>
    <lineage>
        <taxon>Bacteria</taxon>
        <taxon>Bacillati</taxon>
        <taxon>Bacillota</taxon>
        <taxon>Clostridia</taxon>
        <taxon>Eubacteriales</taxon>
        <taxon>Clostridiaceae</taxon>
        <taxon>Clostridium</taxon>
    </lineage>
</organism>
<feature type="transmembrane region" description="Helical" evidence="1">
    <location>
        <begin position="254"/>
        <end position="274"/>
    </location>
</feature>
<feature type="transmembrane region" description="Helical" evidence="1">
    <location>
        <begin position="187"/>
        <end position="209"/>
    </location>
</feature>
<accession>A0A919VFQ1</accession>
<dbReference type="PANTHER" id="PTHR37312">
    <property type="entry name" value="MEMBRANE-BOUND ACYLTRANSFERASE YKRP-RELATED"/>
    <property type="match status" value="1"/>
</dbReference>
<dbReference type="EMBL" id="BOPZ01000006">
    <property type="protein sequence ID" value="GIM28397.1"/>
    <property type="molecule type" value="Genomic_DNA"/>
</dbReference>
<feature type="domain" description="Acyltransferase 3" evidence="2">
    <location>
        <begin position="6"/>
        <end position="309"/>
    </location>
</feature>
<dbReference type="Proteomes" id="UP000679179">
    <property type="component" value="Unassembled WGS sequence"/>
</dbReference>
<keyword evidence="4" id="KW-1185">Reference proteome</keyword>
<name>A0A919VFQ1_9CLOT</name>
<dbReference type="InterPro" id="IPR052734">
    <property type="entry name" value="Nod_factor_acetyltransferase"/>
</dbReference>
<protein>
    <submittedName>
        <fullName evidence="3">Acyltransferase</fullName>
    </submittedName>
</protein>
<evidence type="ECO:0000256" key="1">
    <source>
        <dbReference type="SAM" id="Phobius"/>
    </source>
</evidence>
<dbReference type="PANTHER" id="PTHR37312:SF1">
    <property type="entry name" value="MEMBRANE-BOUND ACYLTRANSFERASE YKRP-RELATED"/>
    <property type="match status" value="1"/>
</dbReference>
<reference evidence="3" key="1">
    <citation type="submission" date="2021-03" db="EMBL/GenBank/DDBJ databases">
        <title>Taxonomic study of Clostridium polyendosporum from meadow-gley soil under rice.</title>
        <authorList>
            <person name="Kobayashi H."/>
            <person name="Tanizawa Y."/>
            <person name="Yagura M."/>
        </authorList>
    </citation>
    <scope>NUCLEOTIDE SEQUENCE</scope>
    <source>
        <strain evidence="3">JCM 30710</strain>
    </source>
</reference>
<proteinExistence type="predicted"/>
<sequence length="384" mass="43451">MNKRIGYLDIAKGILIITVILSHSPWPFAQYMYWFHMPAFFIVSGLLYRDGVDFKKQFLKFYIPYFSFSAIDILFNFIMSPDTASVGNFLSSFNNYIYGGKAVWGVFWFIPVLLISKFLFSKLKSNFKTPYVLLIIALGYIAVHVYSIKVIPNLITDINEQYWLPLDIDVVPLALTYYAIGFYSKNILSYLVTKSSLIISGITCLLLIYMNTSYGIYFYMNMKDSYYKAIGWDLVFPLCFTIFILALSNNLVKGSLISFLNYCGANSLIIMYLHRPIGNLLLSIVPSVGWIGFTLSGLLVSLAFNFIISKSFFTRTLFKGILPKYRLQLSTKTRGFGAISIEHLEQKGNNGFKTNLDALATPGTITSAQKTAVINVLTTSTNNN</sequence>
<dbReference type="RefSeq" id="WP_212903131.1">
    <property type="nucleotide sequence ID" value="NZ_BOPZ01000006.1"/>
</dbReference>